<evidence type="ECO:0000256" key="2">
    <source>
        <dbReference type="ARBA" id="ARBA00022840"/>
    </source>
</evidence>
<dbReference type="GO" id="GO:0005524">
    <property type="term" value="F:ATP binding"/>
    <property type="evidence" value="ECO:0007669"/>
    <property type="project" value="UniProtKB-KW"/>
</dbReference>
<dbReference type="PANTHER" id="PTHR24220:SF659">
    <property type="entry name" value="TRANSPORTER, PUTATIVE-RELATED"/>
    <property type="match status" value="1"/>
</dbReference>
<feature type="domain" description="ABC transporter" evidence="3">
    <location>
        <begin position="22"/>
        <end position="229"/>
    </location>
</feature>
<organism evidence="4 5">
    <name type="scientific">Candidatus Nesterenkonia stercoripullorum</name>
    <dbReference type="NCBI Taxonomy" id="2838701"/>
    <lineage>
        <taxon>Bacteria</taxon>
        <taxon>Bacillati</taxon>
        <taxon>Actinomycetota</taxon>
        <taxon>Actinomycetes</taxon>
        <taxon>Micrococcales</taxon>
        <taxon>Micrococcaceae</taxon>
        <taxon>Nesterenkonia</taxon>
    </lineage>
</organism>
<dbReference type="InterPro" id="IPR027417">
    <property type="entry name" value="P-loop_NTPase"/>
</dbReference>
<evidence type="ECO:0000259" key="3">
    <source>
        <dbReference type="PROSITE" id="PS50893"/>
    </source>
</evidence>
<dbReference type="PROSITE" id="PS00211">
    <property type="entry name" value="ABC_TRANSPORTER_1"/>
    <property type="match status" value="1"/>
</dbReference>
<dbReference type="Gene3D" id="3.40.50.300">
    <property type="entry name" value="P-loop containing nucleotide triphosphate hydrolases"/>
    <property type="match status" value="1"/>
</dbReference>
<dbReference type="SUPFAM" id="SSF52540">
    <property type="entry name" value="P-loop containing nucleoside triphosphate hydrolases"/>
    <property type="match status" value="1"/>
</dbReference>
<dbReference type="SMART" id="SM00382">
    <property type="entry name" value="AAA"/>
    <property type="match status" value="1"/>
</dbReference>
<gene>
    <name evidence="4" type="ORF">H9871_00970</name>
</gene>
<comment type="caution">
    <text evidence="4">The sequence shown here is derived from an EMBL/GenBank/DDBJ whole genome shotgun (WGS) entry which is preliminary data.</text>
</comment>
<evidence type="ECO:0000256" key="1">
    <source>
        <dbReference type="ARBA" id="ARBA00022741"/>
    </source>
</evidence>
<protein>
    <submittedName>
        <fullName evidence="4">ATP-binding cassette domain-containing protein</fullName>
    </submittedName>
</protein>
<dbReference type="Proteomes" id="UP000824151">
    <property type="component" value="Unassembled WGS sequence"/>
</dbReference>
<dbReference type="InterPro" id="IPR017871">
    <property type="entry name" value="ABC_transporter-like_CS"/>
</dbReference>
<dbReference type="GO" id="GO:0022857">
    <property type="term" value="F:transmembrane transporter activity"/>
    <property type="evidence" value="ECO:0007669"/>
    <property type="project" value="TreeGrafter"/>
</dbReference>
<dbReference type="GO" id="GO:0005886">
    <property type="term" value="C:plasma membrane"/>
    <property type="evidence" value="ECO:0007669"/>
    <property type="project" value="TreeGrafter"/>
</dbReference>
<dbReference type="InterPro" id="IPR003439">
    <property type="entry name" value="ABC_transporter-like_ATP-bd"/>
</dbReference>
<name>A0A9D1URK3_9MICC</name>
<dbReference type="EMBL" id="DXGD01000036">
    <property type="protein sequence ID" value="HIW98693.1"/>
    <property type="molecule type" value="Genomic_DNA"/>
</dbReference>
<dbReference type="InterPro" id="IPR015854">
    <property type="entry name" value="ABC_transpr_LolD-like"/>
</dbReference>
<dbReference type="PANTHER" id="PTHR24220">
    <property type="entry name" value="IMPORT ATP-BINDING PROTEIN"/>
    <property type="match status" value="1"/>
</dbReference>
<accession>A0A9D1URK3</accession>
<reference evidence="4" key="2">
    <citation type="submission" date="2021-04" db="EMBL/GenBank/DDBJ databases">
        <authorList>
            <person name="Gilroy R."/>
        </authorList>
    </citation>
    <scope>NUCLEOTIDE SEQUENCE</scope>
    <source>
        <strain evidence="4">ChiHejej3B27-3195</strain>
    </source>
</reference>
<keyword evidence="2 4" id="KW-0067">ATP-binding</keyword>
<sequence>MTYESFGKEIPMRTTTRDSSVLVGRGLTKHIDGRTLWRDLDVDLEPRTITALTGVSGSGKTTLLNVLGLLDAPSSGELRLGERRLSGISGKDTRRLYREHFAFLFQNYALVEQWTVRANLELALRSIGVGKRARASRIRDALESVGLGEREKSRVYTLSGGEQQRVAIARVIAHRPTIVLADEPTAALDADNAHTVKEHLRRIADDNAVVVLTTHDTDMEHFADHILRL</sequence>
<dbReference type="AlphaFoldDB" id="A0A9D1URK3"/>
<dbReference type="Pfam" id="PF00005">
    <property type="entry name" value="ABC_tran"/>
    <property type="match status" value="1"/>
</dbReference>
<dbReference type="GO" id="GO:0016887">
    <property type="term" value="F:ATP hydrolysis activity"/>
    <property type="evidence" value="ECO:0007669"/>
    <property type="project" value="InterPro"/>
</dbReference>
<proteinExistence type="predicted"/>
<dbReference type="PROSITE" id="PS50893">
    <property type="entry name" value="ABC_TRANSPORTER_2"/>
    <property type="match status" value="1"/>
</dbReference>
<dbReference type="InterPro" id="IPR003593">
    <property type="entry name" value="AAA+_ATPase"/>
</dbReference>
<reference evidence="4" key="1">
    <citation type="journal article" date="2021" name="PeerJ">
        <title>Extensive microbial diversity within the chicken gut microbiome revealed by metagenomics and culture.</title>
        <authorList>
            <person name="Gilroy R."/>
            <person name="Ravi A."/>
            <person name="Getino M."/>
            <person name="Pursley I."/>
            <person name="Horton D.L."/>
            <person name="Alikhan N.F."/>
            <person name="Baker D."/>
            <person name="Gharbi K."/>
            <person name="Hall N."/>
            <person name="Watson M."/>
            <person name="Adriaenssens E.M."/>
            <person name="Foster-Nyarko E."/>
            <person name="Jarju S."/>
            <person name="Secka A."/>
            <person name="Antonio M."/>
            <person name="Oren A."/>
            <person name="Chaudhuri R.R."/>
            <person name="La Ragione R."/>
            <person name="Hildebrand F."/>
            <person name="Pallen M.J."/>
        </authorList>
    </citation>
    <scope>NUCLEOTIDE SEQUENCE</scope>
    <source>
        <strain evidence="4">ChiHejej3B27-3195</strain>
    </source>
</reference>
<keyword evidence="1" id="KW-0547">Nucleotide-binding</keyword>
<evidence type="ECO:0000313" key="5">
    <source>
        <dbReference type="Proteomes" id="UP000824151"/>
    </source>
</evidence>
<evidence type="ECO:0000313" key="4">
    <source>
        <dbReference type="EMBL" id="HIW98693.1"/>
    </source>
</evidence>